<sequence length="140" mass="15284">LALGAARGVAALHAERIVHRDLACRNLLVDGELRAVVCDFGLARLRAAAASKGFTTQELGPVRWEAPESLERREYSEASDAYALGCVLHELSARGETPWPPSWRATAVAHAVLSGKRPAPWACSPPALAFWRRRCFEARP</sequence>
<feature type="non-terminal residue" evidence="2">
    <location>
        <position position="1"/>
    </location>
</feature>
<dbReference type="InterPro" id="IPR011009">
    <property type="entry name" value="Kinase-like_dom_sf"/>
</dbReference>
<dbReference type="InterPro" id="IPR008266">
    <property type="entry name" value="Tyr_kinase_AS"/>
</dbReference>
<evidence type="ECO:0000259" key="1">
    <source>
        <dbReference type="PROSITE" id="PS50011"/>
    </source>
</evidence>
<dbReference type="GO" id="GO:0007169">
    <property type="term" value="P:cell surface receptor protein tyrosine kinase signaling pathway"/>
    <property type="evidence" value="ECO:0007669"/>
    <property type="project" value="TreeGrafter"/>
</dbReference>
<dbReference type="GO" id="GO:0043235">
    <property type="term" value="C:receptor complex"/>
    <property type="evidence" value="ECO:0007669"/>
    <property type="project" value="TreeGrafter"/>
</dbReference>
<dbReference type="PRINTS" id="PR00109">
    <property type="entry name" value="TYRKINASE"/>
</dbReference>
<gene>
    <name evidence="2" type="ORF">AURANDRAFT_9841</name>
</gene>
<dbReference type="SMART" id="SM00219">
    <property type="entry name" value="TyrKc"/>
    <property type="match status" value="1"/>
</dbReference>
<dbReference type="KEGG" id="aaf:AURANDRAFT_9841"/>
<dbReference type="Proteomes" id="UP000002729">
    <property type="component" value="Unassembled WGS sequence"/>
</dbReference>
<feature type="domain" description="Protein kinase" evidence="1">
    <location>
        <begin position="1"/>
        <end position="140"/>
    </location>
</feature>
<dbReference type="InterPro" id="IPR050122">
    <property type="entry name" value="RTK"/>
</dbReference>
<dbReference type="PROSITE" id="PS00109">
    <property type="entry name" value="PROTEIN_KINASE_TYR"/>
    <property type="match status" value="1"/>
</dbReference>
<name>F0YSJ2_AURAN</name>
<protein>
    <recommendedName>
        <fullName evidence="1">Protein kinase domain-containing protein</fullName>
    </recommendedName>
</protein>
<dbReference type="OMA" id="MAPESWM"/>
<evidence type="ECO:0000313" key="2">
    <source>
        <dbReference type="EMBL" id="EGB01917.1"/>
    </source>
</evidence>
<dbReference type="InterPro" id="IPR001245">
    <property type="entry name" value="Ser-Thr/Tyr_kinase_cat_dom"/>
</dbReference>
<dbReference type="eggNOG" id="KOG0192">
    <property type="taxonomic scope" value="Eukaryota"/>
</dbReference>
<dbReference type="InterPro" id="IPR000719">
    <property type="entry name" value="Prot_kinase_dom"/>
</dbReference>
<dbReference type="InParanoid" id="F0YSJ2"/>
<dbReference type="Gene3D" id="1.10.510.10">
    <property type="entry name" value="Transferase(Phosphotransferase) domain 1"/>
    <property type="match status" value="1"/>
</dbReference>
<dbReference type="GO" id="GO:0005524">
    <property type="term" value="F:ATP binding"/>
    <property type="evidence" value="ECO:0007669"/>
    <property type="project" value="InterPro"/>
</dbReference>
<dbReference type="EMBL" id="GL834012">
    <property type="protein sequence ID" value="EGB01917.1"/>
    <property type="molecule type" value="Genomic_DNA"/>
</dbReference>
<dbReference type="InterPro" id="IPR020635">
    <property type="entry name" value="Tyr_kinase_cat_dom"/>
</dbReference>
<dbReference type="GeneID" id="20229467"/>
<dbReference type="GO" id="GO:0005886">
    <property type="term" value="C:plasma membrane"/>
    <property type="evidence" value="ECO:0007669"/>
    <property type="project" value="TreeGrafter"/>
</dbReference>
<dbReference type="AlphaFoldDB" id="F0YSJ2"/>
<dbReference type="OrthoDB" id="164533at2759"/>
<dbReference type="RefSeq" id="XP_009043384.1">
    <property type="nucleotide sequence ID" value="XM_009045136.1"/>
</dbReference>
<proteinExistence type="predicted"/>
<dbReference type="GO" id="GO:0004714">
    <property type="term" value="F:transmembrane receptor protein tyrosine kinase activity"/>
    <property type="evidence" value="ECO:0007669"/>
    <property type="project" value="TreeGrafter"/>
</dbReference>
<organism evidence="3">
    <name type="scientific">Aureococcus anophagefferens</name>
    <name type="common">Harmful bloom alga</name>
    <dbReference type="NCBI Taxonomy" id="44056"/>
    <lineage>
        <taxon>Eukaryota</taxon>
        <taxon>Sar</taxon>
        <taxon>Stramenopiles</taxon>
        <taxon>Ochrophyta</taxon>
        <taxon>Pelagophyceae</taxon>
        <taxon>Pelagomonadales</taxon>
        <taxon>Pelagomonadaceae</taxon>
        <taxon>Aureococcus</taxon>
    </lineage>
</organism>
<dbReference type="PANTHER" id="PTHR24416:SF611">
    <property type="entry name" value="TYROSINE-PROTEIN KINASE TRANSMEMBRANE RECEPTOR ROR"/>
    <property type="match status" value="1"/>
</dbReference>
<dbReference type="SUPFAM" id="SSF56112">
    <property type="entry name" value="Protein kinase-like (PK-like)"/>
    <property type="match status" value="1"/>
</dbReference>
<reference evidence="2 3" key="1">
    <citation type="journal article" date="2011" name="Proc. Natl. Acad. Sci. U.S.A.">
        <title>Niche of harmful alga Aureococcus anophagefferens revealed through ecogenomics.</title>
        <authorList>
            <person name="Gobler C.J."/>
            <person name="Berry D.L."/>
            <person name="Dyhrman S.T."/>
            <person name="Wilhelm S.W."/>
            <person name="Salamov A."/>
            <person name="Lobanov A.V."/>
            <person name="Zhang Y."/>
            <person name="Collier J.L."/>
            <person name="Wurch L.L."/>
            <person name="Kustka A.B."/>
            <person name="Dill B.D."/>
            <person name="Shah M."/>
            <person name="VerBerkmoes N.C."/>
            <person name="Kuo A."/>
            <person name="Terry A."/>
            <person name="Pangilinan J."/>
            <person name="Lindquist E.A."/>
            <person name="Lucas S."/>
            <person name="Paulsen I.T."/>
            <person name="Hattenrath-Lehmann T.K."/>
            <person name="Talmage S.C."/>
            <person name="Walker E.A."/>
            <person name="Koch F."/>
            <person name="Burson A.M."/>
            <person name="Marcoval M.A."/>
            <person name="Tang Y.Z."/>
            <person name="Lecleir G.R."/>
            <person name="Coyne K.J."/>
            <person name="Berg G.M."/>
            <person name="Bertrand E.M."/>
            <person name="Saito M.A."/>
            <person name="Gladyshev V.N."/>
            <person name="Grigoriev I.V."/>
        </authorList>
    </citation>
    <scope>NUCLEOTIDE SEQUENCE [LARGE SCALE GENOMIC DNA]</scope>
    <source>
        <strain evidence="3">CCMP 1984</strain>
    </source>
</reference>
<dbReference type="PANTHER" id="PTHR24416">
    <property type="entry name" value="TYROSINE-PROTEIN KINASE RECEPTOR"/>
    <property type="match status" value="1"/>
</dbReference>
<dbReference type="PROSITE" id="PS50011">
    <property type="entry name" value="PROTEIN_KINASE_DOM"/>
    <property type="match status" value="1"/>
</dbReference>
<feature type="non-terminal residue" evidence="2">
    <location>
        <position position="140"/>
    </location>
</feature>
<evidence type="ECO:0000313" key="3">
    <source>
        <dbReference type="Proteomes" id="UP000002729"/>
    </source>
</evidence>
<accession>F0YSJ2</accession>
<dbReference type="Pfam" id="PF07714">
    <property type="entry name" value="PK_Tyr_Ser-Thr"/>
    <property type="match status" value="1"/>
</dbReference>
<keyword evidence="3" id="KW-1185">Reference proteome</keyword>